<keyword evidence="3" id="KW-0378">Hydrolase</keyword>
<accession>A0ABP8DI97</accession>
<dbReference type="InterPro" id="IPR051794">
    <property type="entry name" value="PG_Endopeptidase_C40"/>
</dbReference>
<dbReference type="Pfam" id="PF00877">
    <property type="entry name" value="NLPC_P60"/>
    <property type="match status" value="1"/>
</dbReference>
<evidence type="ECO:0000256" key="2">
    <source>
        <dbReference type="ARBA" id="ARBA00022670"/>
    </source>
</evidence>
<dbReference type="Proteomes" id="UP001500620">
    <property type="component" value="Unassembled WGS sequence"/>
</dbReference>
<comment type="similarity">
    <text evidence="1">Belongs to the peptidase C40 family.</text>
</comment>
<dbReference type="InterPro" id="IPR038765">
    <property type="entry name" value="Papain-like_cys_pep_sf"/>
</dbReference>
<keyword evidence="2" id="KW-0645">Protease</keyword>
<dbReference type="RefSeq" id="WP_345133436.1">
    <property type="nucleotide sequence ID" value="NZ_BAABAT010000024.1"/>
</dbReference>
<dbReference type="SUPFAM" id="SSF54001">
    <property type="entry name" value="Cysteine proteinases"/>
    <property type="match status" value="1"/>
</dbReference>
<evidence type="ECO:0000256" key="4">
    <source>
        <dbReference type="ARBA" id="ARBA00022807"/>
    </source>
</evidence>
<dbReference type="Gene3D" id="3.90.1720.10">
    <property type="entry name" value="endopeptidase domain like (from Nostoc punctiforme)"/>
    <property type="match status" value="1"/>
</dbReference>
<reference evidence="7" key="1">
    <citation type="journal article" date="2019" name="Int. J. Syst. Evol. Microbiol.">
        <title>The Global Catalogue of Microorganisms (GCM) 10K type strain sequencing project: providing services to taxonomists for standard genome sequencing and annotation.</title>
        <authorList>
            <consortium name="The Broad Institute Genomics Platform"/>
            <consortium name="The Broad Institute Genome Sequencing Center for Infectious Disease"/>
            <person name="Wu L."/>
            <person name="Ma J."/>
        </authorList>
    </citation>
    <scope>NUCLEOTIDE SEQUENCE [LARGE SCALE GENOMIC DNA]</scope>
    <source>
        <strain evidence="7">JCM 17441</strain>
    </source>
</reference>
<organism evidence="6 7">
    <name type="scientific">Dactylosporangium darangshiense</name>
    <dbReference type="NCBI Taxonomy" id="579108"/>
    <lineage>
        <taxon>Bacteria</taxon>
        <taxon>Bacillati</taxon>
        <taxon>Actinomycetota</taxon>
        <taxon>Actinomycetes</taxon>
        <taxon>Micromonosporales</taxon>
        <taxon>Micromonosporaceae</taxon>
        <taxon>Dactylosporangium</taxon>
    </lineage>
</organism>
<keyword evidence="4" id="KW-0788">Thiol protease</keyword>
<comment type="caution">
    <text evidence="6">The sequence shown here is derived from an EMBL/GenBank/DDBJ whole genome shotgun (WGS) entry which is preliminary data.</text>
</comment>
<dbReference type="InterPro" id="IPR000064">
    <property type="entry name" value="NLP_P60_dom"/>
</dbReference>
<sequence length="366" mass="37438">MSRRTSSRWIIVTLGAVAAVVIGCGALAAILTPDTAYACATTIGDTTTSGDPTTSDGPAGGRQVGRWDAEQVGNAATIVAVGAAHAITTRGKVIAVATAMTESSLRNTPNPTDHDSVGLFQQRPSQGWGTAEQLLDPRYAASRFYDKLVTVPSWDQLPIAQAAQAVQRSGYPDRYAQFEDDASQVVAAVGGDPGGQLGVTDLTCAIDGGDGDTGGGNGPGLPDGFTLPADTPPAVVTAIGWALQQLGTPYHYGGDCTAAHSGIPAHQCDCSSLMQGAYRAAGISIPRTTGEQVNAGTAVPSLDAIRAGDLVLIPGSQGTRTRPGHVGMYIGQGLIVQAPHTGDVVKISKLAAWSAQVAAIRRIVED</sequence>
<evidence type="ECO:0000313" key="7">
    <source>
        <dbReference type="Proteomes" id="UP001500620"/>
    </source>
</evidence>
<gene>
    <name evidence="6" type="ORF">GCM10022255_069350</name>
</gene>
<protein>
    <submittedName>
        <fullName evidence="6">C40 family peptidase</fullName>
    </submittedName>
</protein>
<dbReference type="PROSITE" id="PS51935">
    <property type="entry name" value="NLPC_P60"/>
    <property type="match status" value="1"/>
</dbReference>
<dbReference type="PANTHER" id="PTHR47359:SF3">
    <property type="entry name" value="NLP_P60 DOMAIN-CONTAINING PROTEIN-RELATED"/>
    <property type="match status" value="1"/>
</dbReference>
<evidence type="ECO:0000313" key="6">
    <source>
        <dbReference type="EMBL" id="GAA4256453.1"/>
    </source>
</evidence>
<proteinExistence type="inferred from homology"/>
<evidence type="ECO:0000256" key="3">
    <source>
        <dbReference type="ARBA" id="ARBA00022801"/>
    </source>
</evidence>
<dbReference type="PANTHER" id="PTHR47359">
    <property type="entry name" value="PEPTIDOGLYCAN DL-ENDOPEPTIDASE CWLO"/>
    <property type="match status" value="1"/>
</dbReference>
<dbReference type="EMBL" id="BAABAT010000024">
    <property type="protein sequence ID" value="GAA4256453.1"/>
    <property type="molecule type" value="Genomic_DNA"/>
</dbReference>
<keyword evidence="7" id="KW-1185">Reference proteome</keyword>
<feature type="domain" description="NlpC/P60" evidence="5">
    <location>
        <begin position="232"/>
        <end position="364"/>
    </location>
</feature>
<evidence type="ECO:0000256" key="1">
    <source>
        <dbReference type="ARBA" id="ARBA00007074"/>
    </source>
</evidence>
<name>A0ABP8DI97_9ACTN</name>
<evidence type="ECO:0000259" key="5">
    <source>
        <dbReference type="PROSITE" id="PS51935"/>
    </source>
</evidence>
<dbReference type="PROSITE" id="PS51257">
    <property type="entry name" value="PROKAR_LIPOPROTEIN"/>
    <property type="match status" value="1"/>
</dbReference>